<dbReference type="GeneID" id="80534755"/>
<keyword evidence="1" id="KW-0812">Transmembrane</keyword>
<reference evidence="2 3" key="1">
    <citation type="journal article" date="2012" name="J. Virol.">
        <title>A Novel Bat Herpesvirus Encodes Homologues of Major Histocompatibility Complex Classes I and II, C-Type Lectin, and a Unique Family of Immune-Related Genes.</title>
        <authorList>
            <person name="Zhang H."/>
            <person name="Todd S."/>
            <person name="Tachedjian M."/>
            <person name="Barr J.A."/>
            <person name="Luo M."/>
            <person name="Yu M."/>
            <person name="Marsh G.A."/>
            <person name="Crameri G."/>
            <person name="Wang L.F."/>
        </authorList>
    </citation>
    <scope>NUCLEOTIDE SEQUENCE [LARGE SCALE GENOMIC DNA]</scope>
    <source>
        <strain evidence="2">B7D8</strain>
    </source>
</reference>
<evidence type="ECO:0000313" key="3">
    <source>
        <dbReference type="Proteomes" id="UP000103899"/>
    </source>
</evidence>
<protein>
    <submittedName>
        <fullName evidence="2">B40</fullName>
    </submittedName>
</protein>
<keyword evidence="1" id="KW-0472">Membrane</keyword>
<keyword evidence="1" id="KW-1133">Transmembrane helix</keyword>
<dbReference type="InterPro" id="IPR057866">
    <property type="entry name" value="HHV_U21"/>
</dbReference>
<proteinExistence type="predicted"/>
<name>I3VQ21_9BETA</name>
<dbReference type="Pfam" id="PF25689">
    <property type="entry name" value="HHV_U21"/>
    <property type="match status" value="1"/>
</dbReference>
<dbReference type="RefSeq" id="YP_010797052.1">
    <property type="nucleotide sequence ID" value="NC_076129.1"/>
</dbReference>
<dbReference type="Proteomes" id="UP000103899">
    <property type="component" value="Segment"/>
</dbReference>
<accession>I3VQ21</accession>
<evidence type="ECO:0000256" key="1">
    <source>
        <dbReference type="SAM" id="Phobius"/>
    </source>
</evidence>
<sequence length="410" mass="45156">MSILLAIFLAGLCSRSIGRVLDRCAIVSSDDQRYDASYSSLVFYVDSTYSPASGNFVAFDTSMSFGSTVLFGGNTTYTIGNLIDHNCLSFYDKLGHLYHKVSSSMQENLVTRKNGVAVYDVEAPKRLTVAVTCSKWTSHVKVYNPDEGADFGLSCIVQPSDTVCVLGEGYVSPHVGFTRSGYGELFNRTYRSLTEKISDYLQTGCREDYLVARKFVIDNDVPFHPPEMLARNYGPLKRNIGVDYAFPGKKLECSFMRGVTYFTENVKPKAVCTMSGPGVIGTGELEIIRYGKKVTPEMWGAESGNPESLWASIEAGPEDVSMSCRCHSYDTGRSMIVPLPVQNTALVHGGDLFSAHVLLFIVNGLACVLAVVLSIVVCRVGLGRLGRRRCIRRYQTSYDDDAPLLMPHKE</sequence>
<dbReference type="KEGG" id="vg:80534755"/>
<feature type="transmembrane region" description="Helical" evidence="1">
    <location>
        <begin position="357"/>
        <end position="382"/>
    </location>
</feature>
<evidence type="ECO:0000313" key="2">
    <source>
        <dbReference type="EMBL" id="AFK83865.1"/>
    </source>
</evidence>
<organism evidence="2 3">
    <name type="scientific">miniopterid betaherpesvirus 1</name>
    <dbReference type="NCBI Taxonomy" id="3070189"/>
    <lineage>
        <taxon>Viruses</taxon>
        <taxon>Duplodnaviria</taxon>
        <taxon>Heunggongvirae</taxon>
        <taxon>Peploviricota</taxon>
        <taxon>Herviviricetes</taxon>
        <taxon>Herpesvirales</taxon>
        <taxon>Orthoherpesviridae</taxon>
        <taxon>Betaherpesvirinae</taxon>
        <taxon>Quwivirus</taxon>
        <taxon>Quwivirus miniopteridbeta1</taxon>
    </lineage>
</organism>
<keyword evidence="3" id="KW-1185">Reference proteome</keyword>
<dbReference type="EMBL" id="JQ805139">
    <property type="protein sequence ID" value="AFK83865.1"/>
    <property type="molecule type" value="Genomic_DNA"/>
</dbReference>